<accession>A0A1G8V2R2</accession>
<dbReference type="STRING" id="1174501.SAMN05216192_12027"/>
<protein>
    <submittedName>
        <fullName evidence="2">Putative acetyltransferase</fullName>
    </submittedName>
</protein>
<evidence type="ECO:0000313" key="2">
    <source>
        <dbReference type="EMBL" id="SDJ60321.1"/>
    </source>
</evidence>
<sequence length="157" mass="18067">MIIRTFTEQDISQIVTLFYDTVHSVNKQDYSQEQLNAWASYEDESQRLSTWKDALSRNITLVVENNGVITGFADMTLEGYLDRLFVHKDYQRQGIAKALVNTLETEARGLGLTEIRTEASITAKPFFEQAGYKVVRQQVVERKGVKLENYLMLKSLH</sequence>
<evidence type="ECO:0000313" key="3">
    <source>
        <dbReference type="Proteomes" id="UP000199050"/>
    </source>
</evidence>
<dbReference type="InterPro" id="IPR052564">
    <property type="entry name" value="N-acetyltrans/Recomb-assoc"/>
</dbReference>
<dbReference type="GO" id="GO:0016747">
    <property type="term" value="F:acyltransferase activity, transferring groups other than amino-acyl groups"/>
    <property type="evidence" value="ECO:0007669"/>
    <property type="project" value="InterPro"/>
</dbReference>
<keyword evidence="3" id="KW-1185">Reference proteome</keyword>
<dbReference type="InterPro" id="IPR016181">
    <property type="entry name" value="Acyl_CoA_acyltransferase"/>
</dbReference>
<dbReference type="PROSITE" id="PS51186">
    <property type="entry name" value="GNAT"/>
    <property type="match status" value="1"/>
</dbReference>
<evidence type="ECO:0000259" key="1">
    <source>
        <dbReference type="PROSITE" id="PS51186"/>
    </source>
</evidence>
<dbReference type="SUPFAM" id="SSF55729">
    <property type="entry name" value="Acyl-CoA N-acyltransferases (Nat)"/>
    <property type="match status" value="1"/>
</dbReference>
<dbReference type="EMBL" id="FNDX01000020">
    <property type="protein sequence ID" value="SDJ60321.1"/>
    <property type="molecule type" value="Genomic_DNA"/>
</dbReference>
<feature type="domain" description="N-acetyltransferase" evidence="1">
    <location>
        <begin position="1"/>
        <end position="157"/>
    </location>
</feature>
<dbReference type="PANTHER" id="PTHR43451:SF1">
    <property type="entry name" value="ACETYLTRANSFERASE"/>
    <property type="match status" value="1"/>
</dbReference>
<reference evidence="3" key="1">
    <citation type="submission" date="2016-10" db="EMBL/GenBank/DDBJ databases">
        <authorList>
            <person name="Varghese N."/>
            <person name="Submissions S."/>
        </authorList>
    </citation>
    <scope>NUCLEOTIDE SEQUENCE [LARGE SCALE GENOMIC DNA]</scope>
    <source>
        <strain evidence="3">CGMCC 1.11012</strain>
    </source>
</reference>
<dbReference type="PANTHER" id="PTHR43451">
    <property type="entry name" value="ACETYLTRANSFERASE (GNAT) FAMILY PROTEIN"/>
    <property type="match status" value="1"/>
</dbReference>
<dbReference type="Proteomes" id="UP000199050">
    <property type="component" value="Unassembled WGS sequence"/>
</dbReference>
<dbReference type="OrthoDB" id="424368at2"/>
<dbReference type="InterPro" id="IPR000182">
    <property type="entry name" value="GNAT_dom"/>
</dbReference>
<dbReference type="Pfam" id="PF13673">
    <property type="entry name" value="Acetyltransf_10"/>
    <property type="match status" value="1"/>
</dbReference>
<dbReference type="Gene3D" id="3.40.630.30">
    <property type="match status" value="1"/>
</dbReference>
<dbReference type="AlphaFoldDB" id="A0A1G8V2R2"/>
<name>A0A1G8V2R2_9BACL</name>
<proteinExistence type="predicted"/>
<gene>
    <name evidence="2" type="ORF">SAMN05216192_12027</name>
</gene>
<dbReference type="RefSeq" id="WP_090715879.1">
    <property type="nucleotide sequence ID" value="NZ_CBCSKY010000020.1"/>
</dbReference>
<keyword evidence="2" id="KW-0808">Transferase</keyword>
<dbReference type="CDD" id="cd04301">
    <property type="entry name" value="NAT_SF"/>
    <property type="match status" value="1"/>
</dbReference>
<organism evidence="2 3">
    <name type="scientific">Paenibacillus typhae</name>
    <dbReference type="NCBI Taxonomy" id="1174501"/>
    <lineage>
        <taxon>Bacteria</taxon>
        <taxon>Bacillati</taxon>
        <taxon>Bacillota</taxon>
        <taxon>Bacilli</taxon>
        <taxon>Bacillales</taxon>
        <taxon>Paenibacillaceae</taxon>
        <taxon>Paenibacillus</taxon>
    </lineage>
</organism>